<comment type="subcellular location">
    <subcellularLocation>
        <location evidence="1">Nucleus</location>
    </subcellularLocation>
</comment>
<dbReference type="PANTHER" id="PTHR46136:SF33">
    <property type="entry name" value="TRANSCRIPTION FACTOR GTE10"/>
    <property type="match status" value="1"/>
</dbReference>
<dbReference type="Gene3D" id="1.20.1270.220">
    <property type="match status" value="1"/>
</dbReference>
<feature type="region of interest" description="Disordered" evidence="8">
    <location>
        <begin position="767"/>
        <end position="801"/>
    </location>
</feature>
<evidence type="ECO:0000259" key="9">
    <source>
        <dbReference type="PROSITE" id="PS50014"/>
    </source>
</evidence>
<feature type="compositionally biased region" description="Polar residues" evidence="8">
    <location>
        <begin position="535"/>
        <end position="554"/>
    </location>
</feature>
<feature type="compositionally biased region" description="Basic and acidic residues" evidence="8">
    <location>
        <begin position="559"/>
        <end position="582"/>
    </location>
</feature>
<evidence type="ECO:0000256" key="2">
    <source>
        <dbReference type="ARBA" id="ARBA00023015"/>
    </source>
</evidence>
<name>A0A9R1WJV9_LACSA</name>
<dbReference type="SMART" id="SM00297">
    <property type="entry name" value="BROMO"/>
    <property type="match status" value="1"/>
</dbReference>
<proteinExistence type="predicted"/>
<feature type="region of interest" description="Disordered" evidence="8">
    <location>
        <begin position="333"/>
        <end position="355"/>
    </location>
</feature>
<feature type="compositionally biased region" description="Basic and acidic residues" evidence="8">
    <location>
        <begin position="624"/>
        <end position="685"/>
    </location>
</feature>
<dbReference type="Pfam" id="PF17035">
    <property type="entry name" value="BET"/>
    <property type="match status" value="1"/>
</dbReference>
<evidence type="ECO:0000259" key="10">
    <source>
        <dbReference type="PROSITE" id="PS51525"/>
    </source>
</evidence>
<keyword evidence="4 7" id="KW-0103">Bromodomain</keyword>
<comment type="caution">
    <text evidence="11">The sequence shown here is derived from an EMBL/GenBank/DDBJ whole genome shotgun (WGS) entry which is preliminary data.</text>
</comment>
<evidence type="ECO:0000313" key="12">
    <source>
        <dbReference type="Proteomes" id="UP000235145"/>
    </source>
</evidence>
<dbReference type="SUPFAM" id="SSF47370">
    <property type="entry name" value="Bromodomain"/>
    <property type="match status" value="1"/>
</dbReference>
<feature type="region of interest" description="Disordered" evidence="8">
    <location>
        <begin position="623"/>
        <end position="685"/>
    </location>
</feature>
<sequence length="801" mass="87870">MAPTFPVEFAGQRVSKKLSSQNNFTQMGKTRKVSKGYSHGFVPNYRHAVDTMANSEGFGSSGRLDTEMTASEDSCAPNRKSLNLNPDSSQHFGVPIQVLSLSKLSSVERKELGLRLKHELEQVRTLQKNIGMVSANSNVGVLSPSDVHSCSAGQRRPIPEYSRSMSLPMPKRKGPPGRSGGSRSKKSGSARVESTKKALPPTSGTGNAMLMKQCEALLTRLMGHNFGWVFNTPVDVVALKIPDYYTVIQHPMDLGTVKTKLMSGRYMDPWAFAGDVRLTFSNAMTYNPRGNDVHIMAETLSKYFEVRWKPIEKKLSVATEAVVPMRQNVVEPETETPVSMPPYKKKKTTSFGNETKQEAVKRTMSDAEKRKLSIELESSISDLPERIIDFLKESSSHGNATVEDEIEIDIDTLSDDTLFKLRKLLDDHFLEKQKNMVKAETCEIELHNESGFSNSSMQACKVSANEGNEEDVDIGGDEIPISSFPPVEIERDTAVRNSKSSSSSSSSSGSGSASSESDSGSSSGSESDDAKAPTIVNNAKDTMTMGSEVNNTEQIPVPDDAKDCVDGEQKCDAGESEGHQEGESDAPASAASEKEKERERQVSPDKLYRAALLRSRFADTILKAQEKTTGKVEEQDRERLRLEKEEVEKRRKQEKARLEAEAKAAEEAQRNAELEAKRKRELEREAARQAIQKMEKMVDINDNSGFLDDLEMLSVAPAQPLESLIDETSADCGLGLVDPSPLPLGLGGGGGGSGSAFNFDGKRNPLEQLGLYMKDDDEDEEEDDELAPPTQVDDPEEGEID</sequence>
<feature type="domain" description="Bromo" evidence="9">
    <location>
        <begin position="222"/>
        <end position="294"/>
    </location>
</feature>
<dbReference type="InterPro" id="IPR001487">
    <property type="entry name" value="Bromodomain"/>
</dbReference>
<accession>A0A9R1WJV9</accession>
<dbReference type="AlphaFoldDB" id="A0A9R1WJV9"/>
<dbReference type="PROSITE" id="PS50014">
    <property type="entry name" value="BROMODOMAIN_2"/>
    <property type="match status" value="1"/>
</dbReference>
<dbReference type="InterPro" id="IPR036427">
    <property type="entry name" value="Bromodomain-like_sf"/>
</dbReference>
<dbReference type="EMBL" id="NBSK02000001">
    <property type="protein sequence ID" value="KAJ0225003.1"/>
    <property type="molecule type" value="Genomic_DNA"/>
</dbReference>
<dbReference type="PRINTS" id="PR00503">
    <property type="entry name" value="BROMODOMAIN"/>
</dbReference>
<keyword evidence="12" id="KW-1185">Reference proteome</keyword>
<protein>
    <recommendedName>
        <fullName evidence="13">Bromo domain-containing protein</fullName>
    </recommendedName>
</protein>
<evidence type="ECO:0000256" key="1">
    <source>
        <dbReference type="ARBA" id="ARBA00004123"/>
    </source>
</evidence>
<organism evidence="11 12">
    <name type="scientific">Lactuca sativa</name>
    <name type="common">Garden lettuce</name>
    <dbReference type="NCBI Taxonomy" id="4236"/>
    <lineage>
        <taxon>Eukaryota</taxon>
        <taxon>Viridiplantae</taxon>
        <taxon>Streptophyta</taxon>
        <taxon>Embryophyta</taxon>
        <taxon>Tracheophyta</taxon>
        <taxon>Spermatophyta</taxon>
        <taxon>Magnoliopsida</taxon>
        <taxon>eudicotyledons</taxon>
        <taxon>Gunneridae</taxon>
        <taxon>Pentapetalae</taxon>
        <taxon>asterids</taxon>
        <taxon>campanulids</taxon>
        <taxon>Asterales</taxon>
        <taxon>Asteraceae</taxon>
        <taxon>Cichorioideae</taxon>
        <taxon>Cichorieae</taxon>
        <taxon>Lactucinae</taxon>
        <taxon>Lactuca</taxon>
    </lineage>
</organism>
<evidence type="ECO:0000256" key="4">
    <source>
        <dbReference type="ARBA" id="ARBA00023117"/>
    </source>
</evidence>
<feature type="region of interest" description="Disordered" evidence="8">
    <location>
        <begin position="461"/>
        <end position="607"/>
    </location>
</feature>
<dbReference type="Proteomes" id="UP000235145">
    <property type="component" value="Unassembled WGS sequence"/>
</dbReference>
<evidence type="ECO:0000313" key="11">
    <source>
        <dbReference type="EMBL" id="KAJ0225003.1"/>
    </source>
</evidence>
<feature type="compositionally biased region" description="Polar residues" evidence="8">
    <location>
        <begin position="143"/>
        <end position="152"/>
    </location>
</feature>
<evidence type="ECO:0000256" key="6">
    <source>
        <dbReference type="ARBA" id="ARBA00023242"/>
    </source>
</evidence>
<evidence type="ECO:0000256" key="8">
    <source>
        <dbReference type="SAM" id="MobiDB-lite"/>
    </source>
</evidence>
<evidence type="ECO:0000256" key="3">
    <source>
        <dbReference type="ARBA" id="ARBA00023054"/>
    </source>
</evidence>
<dbReference type="PROSITE" id="PS51525">
    <property type="entry name" value="NET"/>
    <property type="match status" value="1"/>
</dbReference>
<gene>
    <name evidence="11" type="ORF">LSAT_V11C100012090</name>
</gene>
<dbReference type="OrthoDB" id="21449at2759"/>
<evidence type="ECO:0008006" key="13">
    <source>
        <dbReference type="Google" id="ProtNLM"/>
    </source>
</evidence>
<reference evidence="11 12" key="1">
    <citation type="journal article" date="2017" name="Nat. Commun.">
        <title>Genome assembly with in vitro proximity ligation data and whole-genome triplication in lettuce.</title>
        <authorList>
            <person name="Reyes-Chin-Wo S."/>
            <person name="Wang Z."/>
            <person name="Yang X."/>
            <person name="Kozik A."/>
            <person name="Arikit S."/>
            <person name="Song C."/>
            <person name="Xia L."/>
            <person name="Froenicke L."/>
            <person name="Lavelle D.O."/>
            <person name="Truco M.J."/>
            <person name="Xia R."/>
            <person name="Zhu S."/>
            <person name="Xu C."/>
            <person name="Xu H."/>
            <person name="Xu X."/>
            <person name="Cox K."/>
            <person name="Korf I."/>
            <person name="Meyers B.C."/>
            <person name="Michelmore R.W."/>
        </authorList>
    </citation>
    <scope>NUCLEOTIDE SEQUENCE [LARGE SCALE GENOMIC DNA]</scope>
    <source>
        <strain evidence="12">cv. Salinas</strain>
        <tissue evidence="11">Seedlings</tissue>
    </source>
</reference>
<keyword evidence="5" id="KW-0804">Transcription</keyword>
<keyword evidence="2" id="KW-0805">Transcription regulation</keyword>
<feature type="compositionally biased region" description="Acidic residues" evidence="8">
    <location>
        <begin position="467"/>
        <end position="476"/>
    </location>
</feature>
<dbReference type="InterPro" id="IPR052442">
    <property type="entry name" value="Env_Response_Regulator"/>
</dbReference>
<dbReference type="InterPro" id="IPR038336">
    <property type="entry name" value="NET_sf"/>
</dbReference>
<evidence type="ECO:0000256" key="5">
    <source>
        <dbReference type="ARBA" id="ARBA00023163"/>
    </source>
</evidence>
<feature type="region of interest" description="Disordered" evidence="8">
    <location>
        <begin position="56"/>
        <end position="87"/>
    </location>
</feature>
<keyword evidence="6" id="KW-0539">Nucleus</keyword>
<dbReference type="PANTHER" id="PTHR46136">
    <property type="entry name" value="TRANSCRIPTION FACTOR GTE8"/>
    <property type="match status" value="1"/>
</dbReference>
<dbReference type="Gene3D" id="1.20.920.10">
    <property type="entry name" value="Bromodomain-like"/>
    <property type="match status" value="1"/>
</dbReference>
<feature type="compositionally biased region" description="Low complexity" evidence="8">
    <location>
        <begin position="498"/>
        <end position="525"/>
    </location>
</feature>
<dbReference type="InterPro" id="IPR027353">
    <property type="entry name" value="NET_dom"/>
</dbReference>
<dbReference type="GO" id="GO:0005634">
    <property type="term" value="C:nucleus"/>
    <property type="evidence" value="ECO:0007669"/>
    <property type="project" value="UniProtKB-SubCell"/>
</dbReference>
<dbReference type="CDD" id="cd05506">
    <property type="entry name" value="Bromo_plant1"/>
    <property type="match status" value="1"/>
</dbReference>
<feature type="region of interest" description="Disordered" evidence="8">
    <location>
        <begin position="143"/>
        <end position="205"/>
    </location>
</feature>
<feature type="compositionally biased region" description="Basic and acidic residues" evidence="8">
    <location>
        <begin position="592"/>
        <end position="607"/>
    </location>
</feature>
<evidence type="ECO:0000256" key="7">
    <source>
        <dbReference type="PROSITE-ProRule" id="PRU00035"/>
    </source>
</evidence>
<dbReference type="Pfam" id="PF00439">
    <property type="entry name" value="Bromodomain"/>
    <property type="match status" value="1"/>
</dbReference>
<feature type="compositionally biased region" description="Acidic residues" evidence="8">
    <location>
        <begin position="775"/>
        <end position="786"/>
    </location>
</feature>
<keyword evidence="3" id="KW-0175">Coiled coil</keyword>
<dbReference type="InterPro" id="IPR037377">
    <property type="entry name" value="GTE_bromo"/>
</dbReference>
<feature type="domain" description="NET" evidence="10">
    <location>
        <begin position="354"/>
        <end position="436"/>
    </location>
</feature>